<reference evidence="2" key="1">
    <citation type="submission" date="2016-11" db="UniProtKB">
        <authorList>
            <consortium name="WormBaseParasite"/>
        </authorList>
    </citation>
    <scope>IDENTIFICATION</scope>
</reference>
<protein>
    <submittedName>
        <fullName evidence="2">Ovate family protein</fullName>
    </submittedName>
</protein>
<keyword evidence="1" id="KW-1185">Reference proteome</keyword>
<evidence type="ECO:0000313" key="1">
    <source>
        <dbReference type="Proteomes" id="UP000095280"/>
    </source>
</evidence>
<dbReference type="Proteomes" id="UP000095280">
    <property type="component" value="Unplaced"/>
</dbReference>
<evidence type="ECO:0000313" key="2">
    <source>
        <dbReference type="WBParaSite" id="maker-uti_cns_0009010-snap-gene-0.3-mRNA-1"/>
    </source>
</evidence>
<dbReference type="WBParaSite" id="maker-uti_cns_0009010-snap-gene-0.3-mRNA-1">
    <property type="protein sequence ID" value="maker-uti_cns_0009010-snap-gene-0.3-mRNA-1"/>
    <property type="gene ID" value="maker-uti_cns_0009010-snap-gene-0.3"/>
</dbReference>
<dbReference type="AlphaFoldDB" id="A0A1I8I0B6"/>
<name>A0A1I8I0B6_9PLAT</name>
<proteinExistence type="predicted"/>
<organism evidence="1 2">
    <name type="scientific">Macrostomum lignano</name>
    <dbReference type="NCBI Taxonomy" id="282301"/>
    <lineage>
        <taxon>Eukaryota</taxon>
        <taxon>Metazoa</taxon>
        <taxon>Spiralia</taxon>
        <taxon>Lophotrochozoa</taxon>
        <taxon>Platyhelminthes</taxon>
        <taxon>Rhabditophora</taxon>
        <taxon>Macrostomorpha</taxon>
        <taxon>Macrostomida</taxon>
        <taxon>Macrostomidae</taxon>
        <taxon>Macrostomum</taxon>
    </lineage>
</organism>
<accession>A0A1I8I0B6</accession>
<sequence length="114" mass="12102">MNKMNSEINSNLQLVADGGCCLSVKQECCELIIGSIPLWSSLHHQPALPSAPFIAEPPSYEECVFGRQDVDLADGSLVAGGGGGAASSRQVQWAPSYPVYHQNRQHSLGLPPVA</sequence>